<accession>D6PJP9</accession>
<dbReference type="Gene3D" id="1.25.40.10">
    <property type="entry name" value="Tetratricopeptide repeat domain"/>
    <property type="match status" value="1"/>
</dbReference>
<organism evidence="1">
    <name type="scientific">uncultured organism MedDCM-OCT-S04-C1</name>
    <dbReference type="NCBI Taxonomy" id="743604"/>
    <lineage>
        <taxon>unclassified sequences</taxon>
        <taxon>environmental samples</taxon>
    </lineage>
</organism>
<sequence>MSDHAFENTYDLSDDQLTKLDEAEEKMLRNNLGRAEEILLEMLEDDDECIPVLNNLAHLYGRHFSDFEKAVELYDKVLSLEPDNAWARDARRRYMRYVGRD</sequence>
<evidence type="ECO:0000313" key="1">
    <source>
        <dbReference type="EMBL" id="ADD95950.1"/>
    </source>
</evidence>
<protein>
    <submittedName>
        <fullName evidence="1">Uncharacterized protein</fullName>
    </submittedName>
</protein>
<reference evidence="1" key="1">
    <citation type="journal article" date="2010" name="ISME J.">
        <title>Metagenome of the Mediterranean deep chlorophyll maximum studied by direct and fosmid library 454 pyrosequencing.</title>
        <authorList>
            <person name="Ghai R."/>
            <person name="Martin-Cuadrado A.B."/>
            <person name="Molto A.G."/>
            <person name="Heredia I.G."/>
            <person name="Cabrera R."/>
            <person name="Martin J."/>
            <person name="Verdu M."/>
            <person name="Deschamps P."/>
            <person name="Moreira D."/>
            <person name="Lopez-Garcia P."/>
            <person name="Mira A."/>
            <person name="Rodriguez-Valera F."/>
        </authorList>
    </citation>
    <scope>NUCLEOTIDE SEQUENCE</scope>
</reference>
<name>D6PJP9_9ZZZZ</name>
<dbReference type="InterPro" id="IPR011990">
    <property type="entry name" value="TPR-like_helical_dom_sf"/>
</dbReference>
<proteinExistence type="predicted"/>
<dbReference type="AlphaFoldDB" id="D6PJP9"/>
<dbReference type="SUPFAM" id="SSF48452">
    <property type="entry name" value="TPR-like"/>
    <property type="match status" value="1"/>
</dbReference>
<dbReference type="EMBL" id="GU943111">
    <property type="protein sequence ID" value="ADD95950.1"/>
    <property type="molecule type" value="Genomic_DNA"/>
</dbReference>